<feature type="domain" description="Methyl-accepting transducer" evidence="11">
    <location>
        <begin position="387"/>
        <end position="644"/>
    </location>
</feature>
<evidence type="ECO:0000256" key="10">
    <source>
        <dbReference type="SAM" id="Phobius"/>
    </source>
</evidence>
<dbReference type="STRING" id="1120918.SAMN05216249_107111"/>
<dbReference type="PANTHER" id="PTHR32089">
    <property type="entry name" value="METHYL-ACCEPTING CHEMOTAXIS PROTEIN MCPB"/>
    <property type="match status" value="1"/>
</dbReference>
<evidence type="ECO:0000256" key="7">
    <source>
        <dbReference type="ARBA" id="ARBA00023224"/>
    </source>
</evidence>
<dbReference type="InterPro" id="IPR033479">
    <property type="entry name" value="dCache_1"/>
</dbReference>
<dbReference type="GO" id="GO:0007165">
    <property type="term" value="P:signal transduction"/>
    <property type="evidence" value="ECO:0007669"/>
    <property type="project" value="UniProtKB-KW"/>
</dbReference>
<comment type="subcellular location">
    <subcellularLocation>
        <location evidence="1">Cell membrane</location>
        <topology evidence="1">Multi-pass membrane protein</topology>
    </subcellularLocation>
</comment>
<keyword evidence="4 10" id="KW-0812">Transmembrane</keyword>
<dbReference type="Gene3D" id="1.10.287.950">
    <property type="entry name" value="Methyl-accepting chemotaxis protein"/>
    <property type="match status" value="1"/>
</dbReference>
<evidence type="ECO:0000259" key="11">
    <source>
        <dbReference type="PROSITE" id="PS50111"/>
    </source>
</evidence>
<dbReference type="Gene3D" id="3.30.450.20">
    <property type="entry name" value="PAS domain"/>
    <property type="match status" value="1"/>
</dbReference>
<dbReference type="SUPFAM" id="SSF103190">
    <property type="entry name" value="Sensory domain-like"/>
    <property type="match status" value="1"/>
</dbReference>
<dbReference type="InterPro" id="IPR003660">
    <property type="entry name" value="HAMP_dom"/>
</dbReference>
<evidence type="ECO:0000256" key="1">
    <source>
        <dbReference type="ARBA" id="ARBA00004651"/>
    </source>
</evidence>
<feature type="domain" description="HAMP" evidence="12">
    <location>
        <begin position="315"/>
        <end position="368"/>
    </location>
</feature>
<proteinExistence type="inferred from homology"/>
<dbReference type="RefSeq" id="WP_092871830.1">
    <property type="nucleotide sequence ID" value="NZ_FOJY01000007.1"/>
</dbReference>
<dbReference type="GO" id="GO:0005886">
    <property type="term" value="C:plasma membrane"/>
    <property type="evidence" value="ECO:0007669"/>
    <property type="project" value="UniProtKB-SubCell"/>
</dbReference>
<keyword evidence="6 10" id="KW-0472">Membrane</keyword>
<accession>A0A1I0XRQ3</accession>
<dbReference type="AlphaFoldDB" id="A0A1I0XRQ3"/>
<dbReference type="Proteomes" id="UP000198838">
    <property type="component" value="Unassembled WGS sequence"/>
</dbReference>
<keyword evidence="7 9" id="KW-0807">Transducer</keyword>
<dbReference type="OrthoDB" id="9762005at2"/>
<dbReference type="EMBL" id="FOJY01000007">
    <property type="protein sequence ID" value="SFB03715.1"/>
    <property type="molecule type" value="Genomic_DNA"/>
</dbReference>
<feature type="transmembrane region" description="Helical" evidence="10">
    <location>
        <begin position="292"/>
        <end position="312"/>
    </location>
</feature>
<evidence type="ECO:0000256" key="6">
    <source>
        <dbReference type="ARBA" id="ARBA00023136"/>
    </source>
</evidence>
<dbReference type="InterPro" id="IPR029151">
    <property type="entry name" value="Sensor-like_sf"/>
</dbReference>
<dbReference type="SMART" id="SM00283">
    <property type="entry name" value="MA"/>
    <property type="match status" value="1"/>
</dbReference>
<protein>
    <submittedName>
        <fullName evidence="13">Methyl-accepting chemotaxis sensory transducer with Cache sensor</fullName>
    </submittedName>
</protein>
<dbReference type="PROSITE" id="PS50111">
    <property type="entry name" value="CHEMOTAXIS_TRANSDUC_2"/>
    <property type="match status" value="1"/>
</dbReference>
<dbReference type="InterPro" id="IPR004089">
    <property type="entry name" value="MCPsignal_dom"/>
</dbReference>
<dbReference type="GO" id="GO:0006935">
    <property type="term" value="P:chemotaxis"/>
    <property type="evidence" value="ECO:0007669"/>
    <property type="project" value="UniProtKB-KW"/>
</dbReference>
<dbReference type="Pfam" id="PF00015">
    <property type="entry name" value="MCPsignal"/>
    <property type="match status" value="1"/>
</dbReference>
<keyword evidence="14" id="KW-1185">Reference proteome</keyword>
<evidence type="ECO:0000256" key="9">
    <source>
        <dbReference type="PROSITE-ProRule" id="PRU00284"/>
    </source>
</evidence>
<evidence type="ECO:0000313" key="14">
    <source>
        <dbReference type="Proteomes" id="UP000198838"/>
    </source>
</evidence>
<evidence type="ECO:0000256" key="4">
    <source>
        <dbReference type="ARBA" id="ARBA00022692"/>
    </source>
</evidence>
<keyword evidence="3" id="KW-0145">Chemotaxis</keyword>
<evidence type="ECO:0000256" key="2">
    <source>
        <dbReference type="ARBA" id="ARBA00022475"/>
    </source>
</evidence>
<sequence>MSKKQKKNETNIRCKDRVQTRLIAIMGVLVSLPLLVAVIISYITSTEKAKNDALDLLKVQANFVESLFADVINQNVVALKTMANSSNCISYMEGDKTVSEDVLKSELTKINETINDGNTSVILCAKNGDQILRGDDKPLTNVADRDYFKDAMSSGKTVVSNIITSQTTGNRVTQIVVPIYDKSASNVIGVIVRSYNLNNLHNFLAENVSDGFITDKAGIVAAHAQFEISAEDEPLDQSDSDFMTSNETNGLLELDFSGNNTYISWVKEPISGYTVCVAKQEAEVMAPAQKSAMIVVIIGIILLVVAIVVSIVTARNFTDPIKAVNDSLKALSDGRFFKVEKFDSRKDEFGAISIATNSVISKLENIVSDIKNSAENVTNSSDELSDMANQISRTTADVSNAVQEISSGATHQAEEIQEATVNVGMIGDAVKSVQDSSDNLSNLADQMKKASEISGKSLADLQAFSNKMTGRIDEISKTIQATQEAVNHINEKVEGITNIATQTNLLSLNASIEAARAGEAGRGFAVVAEEIGKLAENSKEMADDIKIEMDILLNQTRDTVGAAQEVRNGNNDQQEALGDTLESVNGMLDNIRSTVDGVKLISEGANTCETSKDSVVDIMSTLSAISQENAASSEETGASMEELTDTVTILADSANKLKEISQRLQDNISFFKL</sequence>
<keyword evidence="5 10" id="KW-1133">Transmembrane helix</keyword>
<evidence type="ECO:0000256" key="5">
    <source>
        <dbReference type="ARBA" id="ARBA00022989"/>
    </source>
</evidence>
<dbReference type="PANTHER" id="PTHR32089:SF112">
    <property type="entry name" value="LYSOZYME-LIKE PROTEIN-RELATED"/>
    <property type="match status" value="1"/>
</dbReference>
<dbReference type="SUPFAM" id="SSF58104">
    <property type="entry name" value="Methyl-accepting chemotaxis protein (MCP) signaling domain"/>
    <property type="match status" value="1"/>
</dbReference>
<evidence type="ECO:0000313" key="13">
    <source>
        <dbReference type="EMBL" id="SFB03715.1"/>
    </source>
</evidence>
<reference evidence="13 14" key="1">
    <citation type="submission" date="2016-10" db="EMBL/GenBank/DDBJ databases">
        <authorList>
            <person name="de Groot N.N."/>
        </authorList>
    </citation>
    <scope>NUCLEOTIDE SEQUENCE [LARGE SCALE GENOMIC DNA]</scope>
    <source>
        <strain evidence="13 14">DSM 5522</strain>
    </source>
</reference>
<evidence type="ECO:0000259" key="12">
    <source>
        <dbReference type="PROSITE" id="PS50885"/>
    </source>
</evidence>
<evidence type="ECO:0000256" key="3">
    <source>
        <dbReference type="ARBA" id="ARBA00022500"/>
    </source>
</evidence>
<comment type="similarity">
    <text evidence="8">Belongs to the methyl-accepting chemotaxis (MCP) protein family.</text>
</comment>
<dbReference type="Pfam" id="PF02743">
    <property type="entry name" value="dCache_1"/>
    <property type="match status" value="1"/>
</dbReference>
<keyword evidence="2" id="KW-1003">Cell membrane</keyword>
<evidence type="ECO:0000256" key="8">
    <source>
        <dbReference type="ARBA" id="ARBA00029447"/>
    </source>
</evidence>
<dbReference type="CDD" id="cd12914">
    <property type="entry name" value="PDC1_DGC_like"/>
    <property type="match status" value="1"/>
</dbReference>
<name>A0A1I0XRQ3_9FIRM</name>
<organism evidence="13 14">
    <name type="scientific">Acetitomaculum ruminis DSM 5522</name>
    <dbReference type="NCBI Taxonomy" id="1120918"/>
    <lineage>
        <taxon>Bacteria</taxon>
        <taxon>Bacillati</taxon>
        <taxon>Bacillota</taxon>
        <taxon>Clostridia</taxon>
        <taxon>Lachnospirales</taxon>
        <taxon>Lachnospiraceae</taxon>
        <taxon>Acetitomaculum</taxon>
    </lineage>
</organism>
<dbReference type="PROSITE" id="PS50885">
    <property type="entry name" value="HAMP"/>
    <property type="match status" value="1"/>
</dbReference>
<gene>
    <name evidence="13" type="ORF">SAMN05216249_107111</name>
</gene>
<feature type="transmembrane region" description="Helical" evidence="10">
    <location>
        <begin position="21"/>
        <end position="43"/>
    </location>
</feature>